<reference evidence="7" key="1">
    <citation type="submission" date="2022-11" db="UniProtKB">
        <authorList>
            <consortium name="WormBaseParasite"/>
        </authorList>
    </citation>
    <scope>IDENTIFICATION</scope>
</reference>
<dbReference type="Pfam" id="PF17137">
    <property type="entry name" value="DUF5110"/>
    <property type="match status" value="1"/>
</dbReference>
<keyword evidence="6" id="KW-1185">Reference proteome</keyword>
<dbReference type="PANTHER" id="PTHR22762:SF145">
    <property type="entry name" value="GLYCOSIDE HYDROLASE FAMILY 31 N-TERMINAL DOMAIN-CONTAINING PROTEIN"/>
    <property type="match status" value="1"/>
</dbReference>
<name>A0A915D3K3_9BILA</name>
<dbReference type="Pfam" id="PF21365">
    <property type="entry name" value="Glyco_hydro_31_3rd"/>
    <property type="match status" value="1"/>
</dbReference>
<keyword evidence="2" id="KW-0326">Glycosidase</keyword>
<evidence type="ECO:0000256" key="1">
    <source>
        <dbReference type="ARBA" id="ARBA00007806"/>
    </source>
</evidence>
<evidence type="ECO:0000259" key="5">
    <source>
        <dbReference type="Pfam" id="PF21365"/>
    </source>
</evidence>
<feature type="domain" description="DUF5110" evidence="4">
    <location>
        <begin position="253"/>
        <end position="301"/>
    </location>
</feature>
<evidence type="ECO:0000256" key="2">
    <source>
        <dbReference type="RuleBase" id="RU361185"/>
    </source>
</evidence>
<dbReference type="Gene3D" id="3.20.20.80">
    <property type="entry name" value="Glycosidases"/>
    <property type="match status" value="1"/>
</dbReference>
<evidence type="ECO:0000313" key="6">
    <source>
        <dbReference type="Proteomes" id="UP000887574"/>
    </source>
</evidence>
<dbReference type="InterPro" id="IPR000322">
    <property type="entry name" value="Glyco_hydro_31_TIM"/>
</dbReference>
<dbReference type="AlphaFoldDB" id="A0A915D3K3"/>
<sequence length="375" mass="43819">MPKDVKHHGGWEHRDIHNIYGALMIAATYKGQLLRSNNRLRPYILTRSFFVGSQKYSSVWTGDNTAEWPHLRASVPMLLSLSVAGIPHVGADVGGFFKNVDEQLLVRWYQAGAFQPFFRAHAHIDCKRREPWLYSDNAKNAIRSAIRRRYALLPYWYTLFYEHSKTGSLVMQPLWAQFPEDESSFDEEREWLVGPGLLVRPVMEPDVTSVSCICLEEVRLGTSGTQTECMFLQELYIERARRASKLMRDDPVTLYIASELNKEFANGTLYMDDGETFKYEAGEYLYWSFTYKQQSEVLYTIVSKNLDINGTFDPDVYVEKIVIRGVRYYPRNIHLYYDDYNPVDLEFTHDRDLRLVVIRKPGAYVSREWRIDIHT</sequence>
<dbReference type="InterPro" id="IPR017853">
    <property type="entry name" value="GH"/>
</dbReference>
<protein>
    <submittedName>
        <fullName evidence="7">DUF5110 domain-containing protein</fullName>
    </submittedName>
</protein>
<dbReference type="WBParaSite" id="jg15036">
    <property type="protein sequence ID" value="jg15036"/>
    <property type="gene ID" value="jg15036"/>
</dbReference>
<dbReference type="SUPFAM" id="SSF51011">
    <property type="entry name" value="Glycosyl hydrolase domain"/>
    <property type="match status" value="1"/>
</dbReference>
<feature type="domain" description="Glycoside hydrolase family 31 TIM barrel" evidence="3">
    <location>
        <begin position="3"/>
        <end position="159"/>
    </location>
</feature>
<dbReference type="PANTHER" id="PTHR22762">
    <property type="entry name" value="ALPHA-GLUCOSIDASE"/>
    <property type="match status" value="1"/>
</dbReference>
<dbReference type="GO" id="GO:0005975">
    <property type="term" value="P:carbohydrate metabolic process"/>
    <property type="evidence" value="ECO:0007669"/>
    <property type="project" value="InterPro"/>
</dbReference>
<dbReference type="InterPro" id="IPR013780">
    <property type="entry name" value="Glyco_hydro_b"/>
</dbReference>
<evidence type="ECO:0000259" key="3">
    <source>
        <dbReference type="Pfam" id="PF01055"/>
    </source>
</evidence>
<dbReference type="InterPro" id="IPR048395">
    <property type="entry name" value="Glyco_hydro_31_C"/>
</dbReference>
<proteinExistence type="inferred from homology"/>
<dbReference type="SUPFAM" id="SSF51445">
    <property type="entry name" value="(Trans)glycosidases"/>
    <property type="match status" value="1"/>
</dbReference>
<evidence type="ECO:0000313" key="7">
    <source>
        <dbReference type="WBParaSite" id="jg15036"/>
    </source>
</evidence>
<dbReference type="GO" id="GO:0090599">
    <property type="term" value="F:alpha-glucosidase activity"/>
    <property type="evidence" value="ECO:0007669"/>
    <property type="project" value="TreeGrafter"/>
</dbReference>
<evidence type="ECO:0000259" key="4">
    <source>
        <dbReference type="Pfam" id="PF17137"/>
    </source>
</evidence>
<comment type="similarity">
    <text evidence="1 2">Belongs to the glycosyl hydrolase 31 family.</text>
</comment>
<accession>A0A915D3K3</accession>
<dbReference type="Gene3D" id="2.60.40.1180">
    <property type="entry name" value="Golgi alpha-mannosidase II"/>
    <property type="match status" value="2"/>
</dbReference>
<dbReference type="Proteomes" id="UP000887574">
    <property type="component" value="Unplaced"/>
</dbReference>
<organism evidence="6 7">
    <name type="scientific">Ditylenchus dipsaci</name>
    <dbReference type="NCBI Taxonomy" id="166011"/>
    <lineage>
        <taxon>Eukaryota</taxon>
        <taxon>Metazoa</taxon>
        <taxon>Ecdysozoa</taxon>
        <taxon>Nematoda</taxon>
        <taxon>Chromadorea</taxon>
        <taxon>Rhabditida</taxon>
        <taxon>Tylenchina</taxon>
        <taxon>Tylenchomorpha</taxon>
        <taxon>Sphaerularioidea</taxon>
        <taxon>Anguinidae</taxon>
        <taxon>Anguininae</taxon>
        <taxon>Ditylenchus</taxon>
    </lineage>
</organism>
<feature type="domain" description="Glycosyl hydrolase family 31 C-terminal" evidence="5">
    <location>
        <begin position="167"/>
        <end position="211"/>
    </location>
</feature>
<dbReference type="InterPro" id="IPR033403">
    <property type="entry name" value="DUF5110"/>
</dbReference>
<dbReference type="Pfam" id="PF01055">
    <property type="entry name" value="Glyco_hydro_31_2nd"/>
    <property type="match status" value="1"/>
</dbReference>
<dbReference type="GO" id="GO:0006491">
    <property type="term" value="P:N-glycan processing"/>
    <property type="evidence" value="ECO:0007669"/>
    <property type="project" value="TreeGrafter"/>
</dbReference>
<keyword evidence="2" id="KW-0378">Hydrolase</keyword>